<feature type="domain" description="Protein kinase" evidence="23">
    <location>
        <begin position="453"/>
        <end position="838"/>
    </location>
</feature>
<dbReference type="PANTHER" id="PTHR48056">
    <property type="entry name" value="LRR RECEPTOR-LIKE SERINE/THREONINE-PROTEIN KINASE-RELATED"/>
    <property type="match status" value="1"/>
</dbReference>
<evidence type="ECO:0000256" key="10">
    <source>
        <dbReference type="ARBA" id="ARBA00022737"/>
    </source>
</evidence>
<evidence type="ECO:0000256" key="12">
    <source>
        <dbReference type="ARBA" id="ARBA00022777"/>
    </source>
</evidence>
<comment type="subcellular location">
    <subcellularLocation>
        <location evidence="1">Cell membrane</location>
        <topology evidence="1">Single-pass type I membrane protein</topology>
    </subcellularLocation>
</comment>
<evidence type="ECO:0000256" key="17">
    <source>
        <dbReference type="ARBA" id="ARBA00023180"/>
    </source>
</evidence>
<feature type="binding site" evidence="20">
    <location>
        <position position="677"/>
    </location>
    <ligand>
        <name>ATP</name>
        <dbReference type="ChEBI" id="CHEBI:30616"/>
    </ligand>
</feature>
<dbReference type="EC" id="2.7.11.1" evidence="2"/>
<dbReference type="FunFam" id="3.80.10.10:FF:000221">
    <property type="entry name" value="Leucine-rich repeat receptor-like protein kinase PXL1"/>
    <property type="match status" value="1"/>
</dbReference>
<gene>
    <name evidence="24" type="ORF">Ahy_A07g031598</name>
</gene>
<protein>
    <recommendedName>
        <fullName evidence="2">non-specific serine/threonine protein kinase</fullName>
        <ecNumber evidence="2">2.7.11.1</ecNumber>
    </recommendedName>
</protein>
<keyword evidence="25" id="KW-1185">Reference proteome</keyword>
<evidence type="ECO:0000256" key="14">
    <source>
        <dbReference type="ARBA" id="ARBA00022989"/>
    </source>
</evidence>
<dbReference type="GO" id="GO:0005524">
    <property type="term" value="F:ATP binding"/>
    <property type="evidence" value="ECO:0007669"/>
    <property type="project" value="UniProtKB-UniRule"/>
</dbReference>
<accession>A0A445C4H4</accession>
<evidence type="ECO:0000259" key="23">
    <source>
        <dbReference type="PROSITE" id="PS50011"/>
    </source>
</evidence>
<evidence type="ECO:0000256" key="4">
    <source>
        <dbReference type="ARBA" id="ARBA00022527"/>
    </source>
</evidence>
<comment type="caution">
    <text evidence="24">The sequence shown here is derived from an EMBL/GenBank/DDBJ whole genome shotgun (WGS) entry which is preliminary data.</text>
</comment>
<dbReference type="InterPro" id="IPR013210">
    <property type="entry name" value="LRR_N_plant-typ"/>
</dbReference>
<dbReference type="Proteomes" id="UP000289738">
    <property type="component" value="Chromosome A07"/>
</dbReference>
<dbReference type="SUPFAM" id="SSF56112">
    <property type="entry name" value="Protein kinase-like (PK-like)"/>
    <property type="match status" value="1"/>
</dbReference>
<reference evidence="24 25" key="1">
    <citation type="submission" date="2019-01" db="EMBL/GenBank/DDBJ databases">
        <title>Sequencing of cultivated peanut Arachis hypogaea provides insights into genome evolution and oil improvement.</title>
        <authorList>
            <person name="Chen X."/>
        </authorList>
    </citation>
    <scope>NUCLEOTIDE SEQUENCE [LARGE SCALE GENOMIC DNA]</scope>
    <source>
        <strain evidence="25">cv. Fuhuasheng</strain>
        <tissue evidence="24">Leaves</tissue>
    </source>
</reference>
<evidence type="ECO:0000256" key="16">
    <source>
        <dbReference type="ARBA" id="ARBA00023170"/>
    </source>
</evidence>
<keyword evidence="9 22" id="KW-0732">Signal</keyword>
<keyword evidence="15" id="KW-0472">Membrane</keyword>
<keyword evidence="17" id="KW-0325">Glycoprotein</keyword>
<keyword evidence="14" id="KW-1133">Transmembrane helix</keyword>
<keyword evidence="10" id="KW-0677">Repeat</keyword>
<dbReference type="GO" id="GO:0033612">
    <property type="term" value="F:receptor serine/threonine kinase binding"/>
    <property type="evidence" value="ECO:0007669"/>
    <property type="project" value="TreeGrafter"/>
</dbReference>
<dbReference type="Gene3D" id="3.30.200.20">
    <property type="entry name" value="Phosphorylase Kinase, domain 1"/>
    <property type="match status" value="1"/>
</dbReference>
<evidence type="ECO:0000256" key="21">
    <source>
        <dbReference type="SAM" id="MobiDB-lite"/>
    </source>
</evidence>
<evidence type="ECO:0000256" key="2">
    <source>
        <dbReference type="ARBA" id="ARBA00012513"/>
    </source>
</evidence>
<keyword evidence="13 20" id="KW-0067">ATP-binding</keyword>
<dbReference type="FunFam" id="3.80.10.10:FF:000430">
    <property type="entry name" value="Leucine-rich repeat receptor-like protein kinase PEPR1"/>
    <property type="match status" value="1"/>
</dbReference>
<dbReference type="PROSITE" id="PS50011">
    <property type="entry name" value="PROTEIN_KINASE_DOM"/>
    <property type="match status" value="1"/>
</dbReference>
<dbReference type="InterPro" id="IPR003591">
    <property type="entry name" value="Leu-rich_rpt_typical-subtyp"/>
</dbReference>
<dbReference type="PANTHER" id="PTHR48056:SF23">
    <property type="entry name" value="PROTEIN KINASE DOMAIN-CONTAINING PROTEIN"/>
    <property type="match status" value="1"/>
</dbReference>
<dbReference type="PROSITE" id="PS00107">
    <property type="entry name" value="PROTEIN_KINASE_ATP"/>
    <property type="match status" value="1"/>
</dbReference>
<keyword evidence="7" id="KW-0808">Transferase</keyword>
<evidence type="ECO:0000313" key="25">
    <source>
        <dbReference type="Proteomes" id="UP000289738"/>
    </source>
</evidence>
<dbReference type="Gene3D" id="1.10.510.10">
    <property type="entry name" value="Transferase(Phosphotransferase) domain 1"/>
    <property type="match status" value="1"/>
</dbReference>
<evidence type="ECO:0000256" key="15">
    <source>
        <dbReference type="ARBA" id="ARBA00023136"/>
    </source>
</evidence>
<dbReference type="FunFam" id="3.80.10.10:FF:000919">
    <property type="entry name" value="Leucine-rich repeat receptor-like protein kinase PEPR1"/>
    <property type="match status" value="1"/>
</dbReference>
<keyword evidence="5" id="KW-0597">Phosphoprotein</keyword>
<feature type="signal peptide" evidence="22">
    <location>
        <begin position="1"/>
        <end position="19"/>
    </location>
</feature>
<dbReference type="AlphaFoldDB" id="A0A445C4H4"/>
<evidence type="ECO:0000256" key="13">
    <source>
        <dbReference type="ARBA" id="ARBA00022840"/>
    </source>
</evidence>
<evidence type="ECO:0000256" key="19">
    <source>
        <dbReference type="ARBA" id="ARBA00048679"/>
    </source>
</evidence>
<dbReference type="InterPro" id="IPR050647">
    <property type="entry name" value="Plant_LRR-RLKs"/>
</dbReference>
<dbReference type="InterPro" id="IPR017441">
    <property type="entry name" value="Protein_kinase_ATP_BS"/>
</dbReference>
<dbReference type="Gene3D" id="3.80.10.10">
    <property type="entry name" value="Ribonuclease Inhibitor"/>
    <property type="match status" value="2"/>
</dbReference>
<evidence type="ECO:0000256" key="6">
    <source>
        <dbReference type="ARBA" id="ARBA00022614"/>
    </source>
</evidence>
<evidence type="ECO:0000256" key="3">
    <source>
        <dbReference type="ARBA" id="ARBA00022475"/>
    </source>
</evidence>
<keyword evidence="6" id="KW-0433">Leucine-rich repeat</keyword>
<organism evidence="24 25">
    <name type="scientific">Arachis hypogaea</name>
    <name type="common">Peanut</name>
    <dbReference type="NCBI Taxonomy" id="3818"/>
    <lineage>
        <taxon>Eukaryota</taxon>
        <taxon>Viridiplantae</taxon>
        <taxon>Streptophyta</taxon>
        <taxon>Embryophyta</taxon>
        <taxon>Tracheophyta</taxon>
        <taxon>Spermatophyta</taxon>
        <taxon>Magnoliopsida</taxon>
        <taxon>eudicotyledons</taxon>
        <taxon>Gunneridae</taxon>
        <taxon>Pentapetalae</taxon>
        <taxon>rosids</taxon>
        <taxon>fabids</taxon>
        <taxon>Fabales</taxon>
        <taxon>Fabaceae</taxon>
        <taxon>Papilionoideae</taxon>
        <taxon>50 kb inversion clade</taxon>
        <taxon>dalbergioids sensu lato</taxon>
        <taxon>Dalbergieae</taxon>
        <taxon>Pterocarpus clade</taxon>
        <taxon>Arachis</taxon>
    </lineage>
</organism>
<dbReference type="SUPFAM" id="SSF52058">
    <property type="entry name" value="L domain-like"/>
    <property type="match status" value="1"/>
</dbReference>
<dbReference type="InterPro" id="IPR001611">
    <property type="entry name" value="Leu-rich_rpt"/>
</dbReference>
<keyword evidence="4" id="KW-0723">Serine/threonine-protein kinase</keyword>
<comment type="catalytic activity">
    <reaction evidence="19">
        <text>L-seryl-[protein] + ATP = O-phospho-L-seryl-[protein] + ADP + H(+)</text>
        <dbReference type="Rhea" id="RHEA:17989"/>
        <dbReference type="Rhea" id="RHEA-COMP:9863"/>
        <dbReference type="Rhea" id="RHEA-COMP:11604"/>
        <dbReference type="ChEBI" id="CHEBI:15378"/>
        <dbReference type="ChEBI" id="CHEBI:29999"/>
        <dbReference type="ChEBI" id="CHEBI:30616"/>
        <dbReference type="ChEBI" id="CHEBI:83421"/>
        <dbReference type="ChEBI" id="CHEBI:456216"/>
        <dbReference type="EC" id="2.7.11.1"/>
    </reaction>
</comment>
<dbReference type="GO" id="GO:0005886">
    <property type="term" value="C:plasma membrane"/>
    <property type="evidence" value="ECO:0007669"/>
    <property type="project" value="UniProtKB-SubCell"/>
</dbReference>
<evidence type="ECO:0000256" key="7">
    <source>
        <dbReference type="ARBA" id="ARBA00022679"/>
    </source>
</evidence>
<feature type="region of interest" description="Disordered" evidence="21">
    <location>
        <begin position="864"/>
        <end position="888"/>
    </location>
</feature>
<dbReference type="GO" id="GO:0004674">
    <property type="term" value="F:protein serine/threonine kinase activity"/>
    <property type="evidence" value="ECO:0007669"/>
    <property type="project" value="UniProtKB-KW"/>
</dbReference>
<dbReference type="SMART" id="SM00220">
    <property type="entry name" value="S_TKc"/>
    <property type="match status" value="1"/>
</dbReference>
<dbReference type="InterPro" id="IPR011009">
    <property type="entry name" value="Kinase-like_dom_sf"/>
</dbReference>
<dbReference type="EMBL" id="SDMP01000007">
    <property type="protein sequence ID" value="RYR45814.1"/>
    <property type="molecule type" value="Genomic_DNA"/>
</dbReference>
<dbReference type="Pfam" id="PF08263">
    <property type="entry name" value="LRRNT_2"/>
    <property type="match status" value="1"/>
</dbReference>
<keyword evidence="12" id="KW-0418">Kinase</keyword>
<evidence type="ECO:0000256" key="11">
    <source>
        <dbReference type="ARBA" id="ARBA00022741"/>
    </source>
</evidence>
<evidence type="ECO:0000256" key="5">
    <source>
        <dbReference type="ARBA" id="ARBA00022553"/>
    </source>
</evidence>
<dbReference type="InterPro" id="IPR032675">
    <property type="entry name" value="LRR_dom_sf"/>
</dbReference>
<evidence type="ECO:0000256" key="20">
    <source>
        <dbReference type="PROSITE-ProRule" id="PRU10141"/>
    </source>
</evidence>
<keyword evidence="16" id="KW-0675">Receptor</keyword>
<evidence type="ECO:0000256" key="22">
    <source>
        <dbReference type="SAM" id="SignalP"/>
    </source>
</evidence>
<dbReference type="Pfam" id="PF00560">
    <property type="entry name" value="LRR_1"/>
    <property type="match status" value="2"/>
</dbReference>
<dbReference type="Pfam" id="PF00069">
    <property type="entry name" value="Pkinase"/>
    <property type="match status" value="1"/>
</dbReference>
<evidence type="ECO:0000313" key="24">
    <source>
        <dbReference type="EMBL" id="RYR45814.1"/>
    </source>
</evidence>
<feature type="chain" id="PRO_5019358179" description="non-specific serine/threonine protein kinase" evidence="22">
    <location>
        <begin position="20"/>
        <end position="1006"/>
    </location>
</feature>
<dbReference type="InterPro" id="IPR000719">
    <property type="entry name" value="Prot_kinase_dom"/>
</dbReference>
<proteinExistence type="predicted"/>
<dbReference type="SUPFAM" id="SSF52047">
    <property type="entry name" value="RNI-like"/>
    <property type="match status" value="1"/>
</dbReference>
<feature type="compositionally biased region" description="Polar residues" evidence="21">
    <location>
        <begin position="864"/>
        <end position="883"/>
    </location>
</feature>
<evidence type="ECO:0000256" key="18">
    <source>
        <dbReference type="ARBA" id="ARBA00047899"/>
    </source>
</evidence>
<dbReference type="Pfam" id="PF13855">
    <property type="entry name" value="LRR_8"/>
    <property type="match status" value="2"/>
</dbReference>
<evidence type="ECO:0000256" key="1">
    <source>
        <dbReference type="ARBA" id="ARBA00004251"/>
    </source>
</evidence>
<dbReference type="SMART" id="SM00369">
    <property type="entry name" value="LRR_TYP"/>
    <property type="match status" value="5"/>
</dbReference>
<evidence type="ECO:0000256" key="8">
    <source>
        <dbReference type="ARBA" id="ARBA00022692"/>
    </source>
</evidence>
<name>A0A445C4H4_ARAHY</name>
<keyword evidence="8" id="KW-0812">Transmembrane</keyword>
<sequence length="1006" mass="110627">MSVITLLLLILCFFAFLLPSAPVLVSDGITLLSLLSQWTFVPPIINSTWNPSDSIPCSWVGVQCNHEHNVLSLNLTNHGILGQLGPEIRQLQHLQALVLANNDFSGKVPSELSNCSLLQLLDLSNNSFSGQIPYSFKKLQNLQYMSLSFNLLSGEIPDSLFQIPQLQEVNLHSNHLSGSIPTSIGNLTELLRLDLHGNKLTGTIPSSIGNCMKLEDLVLNENKLEGELPLVMVNLKHLKNISLFDNQLSGFIPQSLGINSSLVKLDLTMNDFTGNIPPNLCLGKQLRVLNMGSNKLQGSIPSKVGRCETLSMLILSDNHLTGSLPEFASNLNLKIMDMSRNRIGGTIPSSLEKCTNLIEINLSMNKFTGLIPSQLGKLLNLEVLNLAHNSLEGALPNQLSNCTKMDSFDVGFNSLNGSFPSSLRSWTGLTTLILRENRFTGGIPTFLSEFNKLHDLQLGGNLFGGKIPPSLGKLKNLIYGLNLSANGLTGEIPFEIGKLNVLSSLDLSSNNLTGSMDVLGELSLNNLNVSYNFLHGPVPETLMNFLNSSPSSFLGNPYLCVSFSASHSSNRTKASYLKPCVYKSNYHLGISISAMVMIELGSTILVSGMLIALVVRRLNASDSMLSHEEDIHLGLPFYGGMVKDDMIKVDDGCIVGRGAHAIVYKVLHNGRALAVKKIVFRGQDNKRLEIMKREVETLYMIKHINLVSILGYSVAKDYARIAGTAGYMAPECAYATEPSRTFDVYSYGVVLLELITRKRVLVDGNEHIVSWVRSVWDDETNKIDKIVDSYLAASFPNSAVLEKQVTALLSLALRCTERDQRDRPTMIEVVNFYRKSIFKLRCDHMANDNNDGAEVAVGVAPQSPFNNEPDISTNPVSNTQGQGDSYVHEESNEPQDVYALDDLRLVSTPKIGVDGLIIKVIGNGQLHVEQVAVKTALVVPKVTYTWPCLKFLPTVTGPVVTIPFNWFFLSSWAQYMYQKSSLKLHLNFFFIAPIKNSSTCCVNSEE</sequence>
<comment type="catalytic activity">
    <reaction evidence="18">
        <text>L-threonyl-[protein] + ATP = O-phospho-L-threonyl-[protein] + ADP + H(+)</text>
        <dbReference type="Rhea" id="RHEA:46608"/>
        <dbReference type="Rhea" id="RHEA-COMP:11060"/>
        <dbReference type="Rhea" id="RHEA-COMP:11605"/>
        <dbReference type="ChEBI" id="CHEBI:15378"/>
        <dbReference type="ChEBI" id="CHEBI:30013"/>
        <dbReference type="ChEBI" id="CHEBI:30616"/>
        <dbReference type="ChEBI" id="CHEBI:61977"/>
        <dbReference type="ChEBI" id="CHEBI:456216"/>
        <dbReference type="EC" id="2.7.11.1"/>
    </reaction>
</comment>
<keyword evidence="11 20" id="KW-0547">Nucleotide-binding</keyword>
<keyword evidence="3" id="KW-1003">Cell membrane</keyword>
<evidence type="ECO:0000256" key="9">
    <source>
        <dbReference type="ARBA" id="ARBA00022729"/>
    </source>
</evidence>